<evidence type="ECO:0000259" key="1">
    <source>
        <dbReference type="Pfam" id="PF20409"/>
    </source>
</evidence>
<sequence>MSLKSVADELVAGCREGREAENLDRLYAEDAVSVEAFDMPGGAGRETRGRAGIHGKHEWWAGAFETHSAEVAGPFLHGEDRFAVIFVVDATELASGTRMQMQEIGLYTVAGDRIVREEFFGLPQ</sequence>
<dbReference type="Pfam" id="PF20409">
    <property type="entry name" value="SnoaL_5"/>
    <property type="match status" value="1"/>
</dbReference>
<protein>
    <recommendedName>
        <fullName evidence="1">SnoaL-like domain-containing protein</fullName>
    </recommendedName>
</protein>
<feature type="domain" description="SnoaL-like" evidence="1">
    <location>
        <begin position="2"/>
        <end position="120"/>
    </location>
</feature>
<dbReference type="RefSeq" id="WP_020039996.1">
    <property type="nucleotide sequence ID" value="NZ_KE557285.1"/>
</dbReference>
<evidence type="ECO:0000313" key="2">
    <source>
        <dbReference type="EMBL" id="EPX76030.1"/>
    </source>
</evidence>
<organism evidence="2 3">
    <name type="scientific">Salipiger mucosus DSM 16094</name>
    <dbReference type="NCBI Taxonomy" id="1123237"/>
    <lineage>
        <taxon>Bacteria</taxon>
        <taxon>Pseudomonadati</taxon>
        <taxon>Pseudomonadota</taxon>
        <taxon>Alphaproteobacteria</taxon>
        <taxon>Rhodobacterales</taxon>
        <taxon>Roseobacteraceae</taxon>
        <taxon>Salipiger</taxon>
    </lineage>
</organism>
<gene>
    <name evidence="2" type="ORF">Salmuc_00682</name>
</gene>
<keyword evidence="3" id="KW-1185">Reference proteome</keyword>
<dbReference type="EMBL" id="APVH01000061">
    <property type="protein sequence ID" value="EPX76030.1"/>
    <property type="molecule type" value="Genomic_DNA"/>
</dbReference>
<dbReference type="STRING" id="1123237.Salmuc_00682"/>
<dbReference type="InterPro" id="IPR032710">
    <property type="entry name" value="NTF2-like_dom_sf"/>
</dbReference>
<accession>S9RD32</accession>
<dbReference type="Proteomes" id="UP000015347">
    <property type="component" value="Unassembled WGS sequence"/>
</dbReference>
<dbReference type="OrthoDB" id="336094at2"/>
<dbReference type="HOGENOM" id="CLU_151236_0_0_5"/>
<reference evidence="3" key="1">
    <citation type="journal article" date="2014" name="Stand. Genomic Sci.">
        <title>Genome sequence of the exopolysaccharide-producing Salipiger mucosus type strain (DSM 16094(T)), a moderately halophilic member of the Roseobacter clade.</title>
        <authorList>
            <person name="Riedel T."/>
            <person name="Spring S."/>
            <person name="Fiebig A."/>
            <person name="Petersen J."/>
            <person name="Kyrpides N.C."/>
            <person name="Goker M."/>
            <person name="Klenk H.P."/>
        </authorList>
    </citation>
    <scope>NUCLEOTIDE SEQUENCE [LARGE SCALE GENOMIC DNA]</scope>
    <source>
        <strain evidence="3">DSM 16094</strain>
    </source>
</reference>
<proteinExistence type="predicted"/>
<dbReference type="AlphaFoldDB" id="S9RD32"/>
<evidence type="ECO:0000313" key="3">
    <source>
        <dbReference type="Proteomes" id="UP000015347"/>
    </source>
</evidence>
<dbReference type="SUPFAM" id="SSF54427">
    <property type="entry name" value="NTF2-like"/>
    <property type="match status" value="1"/>
</dbReference>
<name>S9RD32_9RHOB</name>
<dbReference type="InterPro" id="IPR046860">
    <property type="entry name" value="SnoaL_5"/>
</dbReference>
<comment type="caution">
    <text evidence="2">The sequence shown here is derived from an EMBL/GenBank/DDBJ whole genome shotgun (WGS) entry which is preliminary data.</text>
</comment>
<dbReference type="Gene3D" id="3.10.450.50">
    <property type="match status" value="1"/>
</dbReference>
<dbReference type="eggNOG" id="COG3631">
    <property type="taxonomic scope" value="Bacteria"/>
</dbReference>